<evidence type="ECO:0000313" key="3">
    <source>
        <dbReference type="Proteomes" id="UP001206692"/>
    </source>
</evidence>
<dbReference type="RefSeq" id="WP_062412065.1">
    <property type="nucleotide sequence ID" value="NZ_JAJCIO010000010.1"/>
</dbReference>
<evidence type="ECO:0000313" key="2">
    <source>
        <dbReference type="EMBL" id="MCQ5342736.1"/>
    </source>
</evidence>
<dbReference type="Proteomes" id="UP001206692">
    <property type="component" value="Unassembled WGS sequence"/>
</dbReference>
<dbReference type="InterPro" id="IPR012349">
    <property type="entry name" value="Split_barrel_FMN-bd"/>
</dbReference>
<evidence type="ECO:0000259" key="1">
    <source>
        <dbReference type="Pfam" id="PF01243"/>
    </source>
</evidence>
<comment type="caution">
    <text evidence="2">The sequence shown here is derived from an EMBL/GenBank/DDBJ whole genome shotgun (WGS) entry which is preliminary data.</text>
</comment>
<name>A0ABT1SS80_9FIRM</name>
<protein>
    <submittedName>
        <fullName evidence="2">Pyridoxamine 5'-phosphate oxidase family protein</fullName>
    </submittedName>
</protein>
<sequence length="124" mass="13771">MLTDIFFDCIKHDGIVSVASAGKDGRAHIANTWNKYLIVTDDEKILIPCFGFIKTEKNVDDNPYIEVVIGSHEVQGKMGMGTGCLLTGKAEFFKEGKLFDDMKAKCSFANRVLVFTPETCKQTI</sequence>
<organism evidence="2 3">
    <name type="scientific">Megasphaera massiliensis</name>
    <dbReference type="NCBI Taxonomy" id="1232428"/>
    <lineage>
        <taxon>Bacteria</taxon>
        <taxon>Bacillati</taxon>
        <taxon>Bacillota</taxon>
        <taxon>Negativicutes</taxon>
        <taxon>Veillonellales</taxon>
        <taxon>Veillonellaceae</taxon>
        <taxon>Megasphaera</taxon>
    </lineage>
</organism>
<dbReference type="InterPro" id="IPR011576">
    <property type="entry name" value="Pyridox_Oxase_N"/>
</dbReference>
<dbReference type="SUPFAM" id="SSF50475">
    <property type="entry name" value="FMN-binding split barrel"/>
    <property type="match status" value="1"/>
</dbReference>
<accession>A0ABT1SS80</accession>
<keyword evidence="3" id="KW-1185">Reference proteome</keyword>
<dbReference type="Pfam" id="PF01243">
    <property type="entry name" value="PNPOx_N"/>
    <property type="match status" value="1"/>
</dbReference>
<reference evidence="2 3" key="1">
    <citation type="submission" date="2022-06" db="EMBL/GenBank/DDBJ databases">
        <title>Isolation of gut microbiota from human fecal samples.</title>
        <authorList>
            <person name="Pamer E.G."/>
            <person name="Barat B."/>
            <person name="Waligurski E."/>
            <person name="Medina S."/>
            <person name="Paddock L."/>
            <person name="Mostad J."/>
        </authorList>
    </citation>
    <scope>NUCLEOTIDE SEQUENCE [LARGE SCALE GENOMIC DNA]</scope>
    <source>
        <strain evidence="2 3">DFI.1.1</strain>
    </source>
</reference>
<dbReference type="Gene3D" id="2.30.110.10">
    <property type="entry name" value="Electron Transport, Fmn-binding Protein, Chain A"/>
    <property type="match status" value="1"/>
</dbReference>
<proteinExistence type="predicted"/>
<feature type="domain" description="Pyridoxamine 5'-phosphate oxidase N-terminal" evidence="1">
    <location>
        <begin position="8"/>
        <end position="122"/>
    </location>
</feature>
<gene>
    <name evidence="2" type="ORF">NE675_06770</name>
</gene>
<dbReference type="EMBL" id="JANGEW010000011">
    <property type="protein sequence ID" value="MCQ5342736.1"/>
    <property type="molecule type" value="Genomic_DNA"/>
</dbReference>